<gene>
    <name evidence="2" type="ORF">R1sor_014526</name>
</gene>
<evidence type="ECO:0000313" key="3">
    <source>
        <dbReference type="Proteomes" id="UP001633002"/>
    </source>
</evidence>
<accession>A0ABD3H9M8</accession>
<dbReference type="Gene3D" id="3.30.559.10">
    <property type="entry name" value="Chloramphenicol acetyltransferase-like domain"/>
    <property type="match status" value="2"/>
</dbReference>
<reference evidence="2 3" key="1">
    <citation type="submission" date="2024-09" db="EMBL/GenBank/DDBJ databases">
        <title>Chromosome-scale assembly of Riccia sorocarpa.</title>
        <authorList>
            <person name="Paukszto L."/>
        </authorList>
    </citation>
    <scope>NUCLEOTIDE SEQUENCE [LARGE SCALE GENOMIC DNA]</scope>
    <source>
        <strain evidence="2">LP-2024</strain>
        <tissue evidence="2">Aerial parts of the thallus</tissue>
    </source>
</reference>
<dbReference type="PANTHER" id="PTHR31642">
    <property type="entry name" value="TRICHOTHECENE 3-O-ACETYLTRANSFERASE"/>
    <property type="match status" value="1"/>
</dbReference>
<comment type="similarity">
    <text evidence="1">Belongs to the plant acyltransferase family.</text>
</comment>
<protein>
    <submittedName>
        <fullName evidence="2">Uncharacterized protein</fullName>
    </submittedName>
</protein>
<dbReference type="Pfam" id="PF02458">
    <property type="entry name" value="Transferase"/>
    <property type="match status" value="1"/>
</dbReference>
<organism evidence="2 3">
    <name type="scientific">Riccia sorocarpa</name>
    <dbReference type="NCBI Taxonomy" id="122646"/>
    <lineage>
        <taxon>Eukaryota</taxon>
        <taxon>Viridiplantae</taxon>
        <taxon>Streptophyta</taxon>
        <taxon>Embryophyta</taxon>
        <taxon>Marchantiophyta</taxon>
        <taxon>Marchantiopsida</taxon>
        <taxon>Marchantiidae</taxon>
        <taxon>Marchantiales</taxon>
        <taxon>Ricciaceae</taxon>
        <taxon>Riccia</taxon>
    </lineage>
</organism>
<evidence type="ECO:0000313" key="2">
    <source>
        <dbReference type="EMBL" id="KAL3688217.1"/>
    </source>
</evidence>
<dbReference type="Proteomes" id="UP001633002">
    <property type="component" value="Unassembled WGS sequence"/>
</dbReference>
<name>A0ABD3H9M8_9MARC</name>
<sequence>MAQHEAIWEEIKLDPERKIPKILKDVVVSRVKPSSDYDHPKVVYPNFFDIFVVIDRYQPTFLLSKLDSEDPSTQFENFVLKAKTTLSHVLGVHAPLAGKWVSAEDPWMRKLICEGDGAIFVEATVDDDMANYLDGEKFVHPEAFTGEYTVRDTWDVSQQVDLKHPNGKELPSLIIQVTKFRCGGVSFVININHMTLDGSGFVHFMLFWVEIAFTGQTSIARPTYDRSLLVSLEKVAQEMGLPPRSLVECISARSPVSAGTVTVRKNFAVKRKTLDWLRQKSHEISGDPSEQPVRFSKFSCISAALWRCCSRLPGVNGGGPPLVEFLIEGRERWNDPPLPEGYTGNVLMCVPLPTIPASELCEKPYSFAASKVHQTIVSVNPKTAMEHIYNQVKEAVEMKAKVGNPDSQDLKQGDERVPAIFLSSLLHFDFPPEIDLGAGKVFCLSPCPVWPDTPGGFLFILPPFAEEDGLTLHVQLDKTTLDLFLADPEFQMLISKS</sequence>
<dbReference type="InterPro" id="IPR023213">
    <property type="entry name" value="CAT-like_dom_sf"/>
</dbReference>
<dbReference type="InterPro" id="IPR050317">
    <property type="entry name" value="Plant_Fungal_Acyltransferase"/>
</dbReference>
<keyword evidence="3" id="KW-1185">Reference proteome</keyword>
<dbReference type="PANTHER" id="PTHR31642:SF323">
    <property type="entry name" value="BAHD FAMILY ACYLTRANSFERASE, CLADE V"/>
    <property type="match status" value="1"/>
</dbReference>
<dbReference type="EMBL" id="JBJQOH010000004">
    <property type="protein sequence ID" value="KAL3688217.1"/>
    <property type="molecule type" value="Genomic_DNA"/>
</dbReference>
<comment type="caution">
    <text evidence="2">The sequence shown here is derived from an EMBL/GenBank/DDBJ whole genome shotgun (WGS) entry which is preliminary data.</text>
</comment>
<evidence type="ECO:0000256" key="1">
    <source>
        <dbReference type="ARBA" id="ARBA00009861"/>
    </source>
</evidence>
<dbReference type="AlphaFoldDB" id="A0ABD3H9M8"/>
<proteinExistence type="inferred from homology"/>